<feature type="region of interest" description="Disordered" evidence="18">
    <location>
        <begin position="249"/>
        <end position="281"/>
    </location>
</feature>
<evidence type="ECO:0000313" key="19">
    <source>
        <dbReference type="EMBL" id="TKC48446.1"/>
    </source>
</evidence>
<comment type="subcellular location">
    <subcellularLocation>
        <location evidence="1 17">Secreted</location>
    </subcellularLocation>
</comment>
<comment type="caution">
    <text evidence="19">The sequence shown here is derived from an EMBL/GenBank/DDBJ whole genome shotgun (WGS) entry which is preliminary data.</text>
</comment>
<evidence type="ECO:0000256" key="5">
    <source>
        <dbReference type="ARBA" id="ARBA00022685"/>
    </source>
</evidence>
<evidence type="ECO:0000256" key="1">
    <source>
        <dbReference type="ARBA" id="ARBA00004613"/>
    </source>
</evidence>
<evidence type="ECO:0000256" key="18">
    <source>
        <dbReference type="SAM" id="MobiDB-lite"/>
    </source>
</evidence>
<evidence type="ECO:0000256" key="9">
    <source>
        <dbReference type="ARBA" id="ARBA00023157"/>
    </source>
</evidence>
<evidence type="ECO:0000256" key="14">
    <source>
        <dbReference type="ARBA" id="ARBA00032642"/>
    </source>
</evidence>
<comment type="function">
    <text evidence="12">Leu-enkephalins compete with and mimic the effects of opiate drugs. They play a role in a number of physiologic functions, including pain perception and responses to stress.</text>
</comment>
<comment type="similarity">
    <text evidence="2 17">Belongs to the opioid neuropeptide precursor family.</text>
</comment>
<proteinExistence type="inferred from homology"/>
<keyword evidence="6" id="KW-0732">Signal</keyword>
<keyword evidence="11 17" id="KW-0527">Neuropeptide</keyword>
<dbReference type="EMBL" id="RWIC01000160">
    <property type="protein sequence ID" value="TKC48446.1"/>
    <property type="molecule type" value="Genomic_DNA"/>
</dbReference>
<dbReference type="GO" id="GO:0005576">
    <property type="term" value="C:extracellular region"/>
    <property type="evidence" value="ECO:0007669"/>
    <property type="project" value="UniProtKB-SubCell"/>
</dbReference>
<evidence type="ECO:0000256" key="7">
    <source>
        <dbReference type="ARBA" id="ARBA00022894"/>
    </source>
</evidence>
<dbReference type="InterPro" id="IPR006024">
    <property type="entry name" value="Opioid_neupept"/>
</dbReference>
<accession>A0A4U1FHP0</accession>
<keyword evidence="9" id="KW-1015">Disulfide bond</keyword>
<dbReference type="InterPro" id="IPR000750">
    <property type="entry name" value="Proenkphlin_B"/>
</dbReference>
<evidence type="ECO:0000256" key="13">
    <source>
        <dbReference type="ARBA" id="ARBA00032080"/>
    </source>
</evidence>
<dbReference type="PRINTS" id="PR01028">
    <property type="entry name" value="OPIOIDPRCRSR"/>
</dbReference>
<evidence type="ECO:0000256" key="17">
    <source>
        <dbReference type="RuleBase" id="RU004400"/>
    </source>
</evidence>
<dbReference type="GO" id="GO:0031628">
    <property type="term" value="F:opioid receptor binding"/>
    <property type="evidence" value="ECO:0007669"/>
    <property type="project" value="TreeGrafter"/>
</dbReference>
<gene>
    <name evidence="19" type="ORF">EI555_008568</name>
</gene>
<dbReference type="PANTHER" id="PTHR11438">
    <property type="entry name" value="PROENKEPHALIN"/>
    <property type="match status" value="1"/>
</dbReference>
<dbReference type="PROSITE" id="PS01252">
    <property type="entry name" value="OPIOIDS_PRECURSOR"/>
    <property type="match status" value="1"/>
</dbReference>
<keyword evidence="7" id="KW-0529">Neurotransmitter</keyword>
<protein>
    <recommendedName>
        <fullName evidence="3">Proenkephalin-B</fullName>
    </recommendedName>
    <alternativeName>
        <fullName evidence="14">Beta-neoendorphin-dynorphin</fullName>
    </alternativeName>
    <alternativeName>
        <fullName evidence="13">Preprodynorphin</fullName>
    </alternativeName>
</protein>
<dbReference type="GO" id="GO:0001515">
    <property type="term" value="F:opioid peptide activity"/>
    <property type="evidence" value="ECO:0007669"/>
    <property type="project" value="UniProtKB-KW"/>
</dbReference>
<keyword evidence="10" id="KW-0257">Endorphin</keyword>
<evidence type="ECO:0000256" key="3">
    <source>
        <dbReference type="ARBA" id="ARBA00020232"/>
    </source>
</evidence>
<sequence length="364" mass="40308">MRLPRRERIYSHQPTASCCHTAKSDLDSFGYFPSSVGPGHLSPGFEICVGELLQQPKQGELCCWGRLLKGSQAHGFAPDELEGGRLRTHPTEQAITDFISSFSLSSRKSQDRMAWQGLVLAACLLALPSATADCLSRCSLCVVKTQDGPKPINSLICSLECQAALQPAEEWERCQGLLSSLTPFTLGLNGKGDLESKAALEESYSELAKHAGPSWKELEKNRLLLRTPAEENDLSSSLAEKLRGLSGRLGEEAESELTGGAQPNDGAMEAGTLDSDEEDPKEQVKRYGGFLRKYPKRSSEAAGDGDKVGHEDLYKRYGGFLRRIRPKLKWDNQKRYGGFLRRQFKVVTRSQEDPNAYYEELFDV</sequence>
<evidence type="ECO:0000256" key="11">
    <source>
        <dbReference type="ARBA" id="ARBA00023320"/>
    </source>
</evidence>
<keyword evidence="8 17" id="KW-0555">Opioid peptide</keyword>
<evidence type="ECO:0000313" key="20">
    <source>
        <dbReference type="Proteomes" id="UP000308365"/>
    </source>
</evidence>
<dbReference type="Pfam" id="PF01160">
    <property type="entry name" value="Opiods_neuropep"/>
    <property type="match status" value="1"/>
</dbReference>
<evidence type="ECO:0000256" key="15">
    <source>
        <dbReference type="ARBA" id="ARBA00035607"/>
    </source>
</evidence>
<evidence type="ECO:0000256" key="12">
    <source>
        <dbReference type="ARBA" id="ARBA00024913"/>
    </source>
</evidence>
<dbReference type="GO" id="GO:0007218">
    <property type="term" value="P:neuropeptide signaling pathway"/>
    <property type="evidence" value="ECO:0007669"/>
    <property type="project" value="UniProtKB-KW"/>
</dbReference>
<organism evidence="19 20">
    <name type="scientific">Monodon monoceros</name>
    <name type="common">Narwhal</name>
    <name type="synonym">Ceratodon monodon</name>
    <dbReference type="NCBI Taxonomy" id="40151"/>
    <lineage>
        <taxon>Eukaryota</taxon>
        <taxon>Metazoa</taxon>
        <taxon>Chordata</taxon>
        <taxon>Craniata</taxon>
        <taxon>Vertebrata</taxon>
        <taxon>Euteleostomi</taxon>
        <taxon>Mammalia</taxon>
        <taxon>Eutheria</taxon>
        <taxon>Laurasiatheria</taxon>
        <taxon>Artiodactyla</taxon>
        <taxon>Whippomorpha</taxon>
        <taxon>Cetacea</taxon>
        <taxon>Odontoceti</taxon>
        <taxon>Monodontidae</taxon>
        <taxon>Monodon</taxon>
    </lineage>
</organism>
<comment type="function">
    <text evidence="16">Leumorphin has a typical opioid activity and may have anti-apoptotic effect.</text>
</comment>
<dbReference type="Proteomes" id="UP000308365">
    <property type="component" value="Unassembled WGS sequence"/>
</dbReference>
<name>A0A4U1FHP0_MONMO</name>
<keyword evidence="4" id="KW-0964">Secreted</keyword>
<reference evidence="20" key="1">
    <citation type="journal article" date="2019" name="IScience">
        <title>Narwhal Genome Reveals Long-Term Low Genetic Diversity despite Current Large Abundance Size.</title>
        <authorList>
            <person name="Westbury M.V."/>
            <person name="Petersen B."/>
            <person name="Garde E."/>
            <person name="Heide-Jorgensen M.P."/>
            <person name="Lorenzen E.D."/>
        </authorList>
    </citation>
    <scope>NUCLEOTIDE SEQUENCE [LARGE SCALE GENOMIC DNA]</scope>
</reference>
<keyword evidence="5 17" id="KW-0165">Cleavage on pair of basic residues</keyword>
<dbReference type="PANTHER" id="PTHR11438:SF4">
    <property type="entry name" value="PROENKEPHALIN-B"/>
    <property type="match status" value="1"/>
</dbReference>
<dbReference type="GO" id="GO:0007268">
    <property type="term" value="P:chemical synaptic transmission"/>
    <property type="evidence" value="ECO:0007669"/>
    <property type="project" value="UniProtKB-KW"/>
</dbReference>
<dbReference type="GO" id="GO:0007600">
    <property type="term" value="P:sensory perception"/>
    <property type="evidence" value="ECO:0007669"/>
    <property type="project" value="TreeGrafter"/>
</dbReference>
<evidence type="ECO:0000256" key="8">
    <source>
        <dbReference type="ARBA" id="ARBA00022901"/>
    </source>
</evidence>
<dbReference type="GO" id="GO:0043679">
    <property type="term" value="C:axon terminus"/>
    <property type="evidence" value="ECO:0007669"/>
    <property type="project" value="TreeGrafter"/>
</dbReference>
<dbReference type="AlphaFoldDB" id="A0A4U1FHP0"/>
<evidence type="ECO:0000256" key="10">
    <source>
        <dbReference type="ARBA" id="ARBA00023205"/>
    </source>
</evidence>
<dbReference type="GO" id="GO:0005886">
    <property type="term" value="C:plasma membrane"/>
    <property type="evidence" value="ECO:0007669"/>
    <property type="project" value="TreeGrafter"/>
</dbReference>
<evidence type="ECO:0000256" key="6">
    <source>
        <dbReference type="ARBA" id="ARBA00022729"/>
    </source>
</evidence>
<evidence type="ECO:0000256" key="2">
    <source>
        <dbReference type="ARBA" id="ARBA00008543"/>
    </source>
</evidence>
<evidence type="ECO:0000256" key="16">
    <source>
        <dbReference type="ARBA" id="ARBA00035624"/>
    </source>
</evidence>
<dbReference type="PRINTS" id="PR01030">
    <property type="entry name" value="PENKBPRCRSR"/>
</dbReference>
<dbReference type="GO" id="GO:0043025">
    <property type="term" value="C:neuronal cell body"/>
    <property type="evidence" value="ECO:0007669"/>
    <property type="project" value="TreeGrafter"/>
</dbReference>
<comment type="function">
    <text evidence="15">Dynorphin peptides differentially regulate the kappa opioid receptor. Dynorphin A(1-13) has a typical opioid activity, it is 700 times more potent than Leu-enkephalin.</text>
</comment>
<dbReference type="GO" id="GO:0030425">
    <property type="term" value="C:dendrite"/>
    <property type="evidence" value="ECO:0007669"/>
    <property type="project" value="TreeGrafter"/>
</dbReference>
<evidence type="ECO:0000256" key="4">
    <source>
        <dbReference type="ARBA" id="ARBA00022525"/>
    </source>
</evidence>